<sequence length="152" mass="16948">MTGRVCRRSAQRTTSAPPISLVFPTMSLSVTPRDSRSFLEDQRKGYQTINLYTLNTCACPLAFSCYGKDFVAWLYLVVTLEMNGLSSLQSIRVAAVPEEAMAKAMSPRAPISARIRLIKKVLPVPPGASRKMIPLCCFVILSIIVWYPFLWS</sequence>
<keyword evidence="1" id="KW-0812">Transmembrane</keyword>
<comment type="caution">
    <text evidence="2">The sequence shown here is derived from an EMBL/GenBank/DDBJ whole genome shotgun (WGS) entry which is preliminary data.</text>
</comment>
<proteinExistence type="predicted"/>
<evidence type="ECO:0000256" key="1">
    <source>
        <dbReference type="SAM" id="Phobius"/>
    </source>
</evidence>
<organism evidence="2 3">
    <name type="scientific">Araneus ventricosus</name>
    <name type="common">Orbweaver spider</name>
    <name type="synonym">Epeira ventricosa</name>
    <dbReference type="NCBI Taxonomy" id="182803"/>
    <lineage>
        <taxon>Eukaryota</taxon>
        <taxon>Metazoa</taxon>
        <taxon>Ecdysozoa</taxon>
        <taxon>Arthropoda</taxon>
        <taxon>Chelicerata</taxon>
        <taxon>Arachnida</taxon>
        <taxon>Araneae</taxon>
        <taxon>Araneomorphae</taxon>
        <taxon>Entelegynae</taxon>
        <taxon>Araneoidea</taxon>
        <taxon>Araneidae</taxon>
        <taxon>Araneus</taxon>
    </lineage>
</organism>
<protein>
    <submittedName>
        <fullName evidence="2">Uncharacterized protein</fullName>
    </submittedName>
</protein>
<reference evidence="2 3" key="1">
    <citation type="journal article" date="2019" name="Sci. Rep.">
        <title>Orb-weaving spider Araneus ventricosus genome elucidates the spidroin gene catalogue.</title>
        <authorList>
            <person name="Kono N."/>
            <person name="Nakamura H."/>
            <person name="Ohtoshi R."/>
            <person name="Moran D.A.P."/>
            <person name="Shinohara A."/>
            <person name="Yoshida Y."/>
            <person name="Fujiwara M."/>
            <person name="Mori M."/>
            <person name="Tomita M."/>
            <person name="Arakawa K."/>
        </authorList>
    </citation>
    <scope>NUCLEOTIDE SEQUENCE [LARGE SCALE GENOMIC DNA]</scope>
</reference>
<keyword evidence="1" id="KW-1133">Transmembrane helix</keyword>
<dbReference type="EMBL" id="BGPR01010704">
    <property type="protein sequence ID" value="GBN47589.1"/>
    <property type="molecule type" value="Genomic_DNA"/>
</dbReference>
<keyword evidence="3" id="KW-1185">Reference proteome</keyword>
<dbReference type="Proteomes" id="UP000499080">
    <property type="component" value="Unassembled WGS sequence"/>
</dbReference>
<dbReference type="OrthoDB" id="7464821at2759"/>
<name>A0A4Y2P960_ARAVE</name>
<accession>A0A4Y2P960</accession>
<feature type="transmembrane region" description="Helical" evidence="1">
    <location>
        <begin position="132"/>
        <end position="151"/>
    </location>
</feature>
<dbReference type="AlphaFoldDB" id="A0A4Y2P960"/>
<gene>
    <name evidence="2" type="ORF">AVEN_249088_1</name>
</gene>
<evidence type="ECO:0000313" key="2">
    <source>
        <dbReference type="EMBL" id="GBN47589.1"/>
    </source>
</evidence>
<keyword evidence="1" id="KW-0472">Membrane</keyword>
<evidence type="ECO:0000313" key="3">
    <source>
        <dbReference type="Proteomes" id="UP000499080"/>
    </source>
</evidence>